<organism evidence="3 5">
    <name type="scientific">Durusdinium trenchii</name>
    <dbReference type="NCBI Taxonomy" id="1381693"/>
    <lineage>
        <taxon>Eukaryota</taxon>
        <taxon>Sar</taxon>
        <taxon>Alveolata</taxon>
        <taxon>Dinophyceae</taxon>
        <taxon>Suessiales</taxon>
        <taxon>Symbiodiniaceae</taxon>
        <taxon>Durusdinium</taxon>
    </lineage>
</organism>
<gene>
    <name evidence="3" type="ORF">CCMP2556_LOCUS36415</name>
    <name evidence="4" type="ORF">CCMP2556_LOCUS36450</name>
</gene>
<dbReference type="PROSITE" id="PS50879">
    <property type="entry name" value="RNASE_H_1"/>
    <property type="match status" value="1"/>
</dbReference>
<dbReference type="EMBL" id="CAXAMN010022940">
    <property type="protein sequence ID" value="CAK9073907.1"/>
    <property type="molecule type" value="Genomic_DNA"/>
</dbReference>
<keyword evidence="5" id="KW-1185">Reference proteome</keyword>
<dbReference type="InterPro" id="IPR002156">
    <property type="entry name" value="RNaseH_domain"/>
</dbReference>
<dbReference type="EMBL" id="CAXAMN010022951">
    <property type="protein sequence ID" value="CAK9073956.1"/>
    <property type="molecule type" value="Genomic_DNA"/>
</dbReference>
<feature type="region of interest" description="Disordered" evidence="1">
    <location>
        <begin position="270"/>
        <end position="306"/>
    </location>
</feature>
<dbReference type="InterPro" id="IPR012337">
    <property type="entry name" value="RNaseH-like_sf"/>
</dbReference>
<reference evidence="3 5" key="1">
    <citation type="submission" date="2024-02" db="EMBL/GenBank/DDBJ databases">
        <authorList>
            <person name="Chen Y."/>
            <person name="Shah S."/>
            <person name="Dougan E. K."/>
            <person name="Thang M."/>
            <person name="Chan C."/>
        </authorList>
    </citation>
    <scope>NUCLEOTIDE SEQUENCE [LARGE SCALE GENOMIC DNA]</scope>
</reference>
<comment type="caution">
    <text evidence="3">The sequence shown here is derived from an EMBL/GenBank/DDBJ whole genome shotgun (WGS) entry which is preliminary data.</text>
</comment>
<dbReference type="InterPro" id="IPR036397">
    <property type="entry name" value="RNaseH_sf"/>
</dbReference>
<sequence length="917" mass="103337">MEQGDATNTRTWNYFDVIEEPHASHFQFLFSPIQRVCAHDQEDEVAAFMQRSVRQAMVDSTLKTYIRQFTSSRLEVTFWLHSQGFDEVQPHPSRCDLQLQADVDSSAQECWVLGGLPALSRVTPVDPAPVLLVLPRPHVIVSSTFDPFEIPVLCKLIQDGRMNLVSTLINGRYPPIGVSAIFELTLPANLCQVDSECYVLYGAERFEYWHDIPLQPGAFICLYEWRQQQSEDGSTECSSCSSDFDTHTWIDGFDDEGGDPGERAVLEHVGDNTATPSDTGSPIVVNRNVASRREGANTATPLTGEEEPDDAFVAIQSCVVHRCSHTLERLKENTQHQSEEFDEQSLFQMYIHGRTLALGQGQEPVLYPETFRQEVQRRLLWDLHVRRIARLTSFYQYDYMAAEAAAFRTARGQWPDVVMCGLIREVVSFWDMAFDEHFEYSLAELQAVLRGFIEPPLLRTEKVVMAAVKPLPTVDEQQGEDNLYVLIGVDLDWHEESLVLVAIWDFRGEVAIDLHPLVVPPRMESHVLLEILGLAARCEQAFIRCTVTYQAHELPRLMAWRTFHGMKLVVEVHIEALNQVCEDEEMRSIAAVQLLQFRTTFRRRSQDAAETLRLADVIDTKPVDNQPALMPLPDFARLISQIEAVRGRETKPISRWITYLPAAAFAEFVELTFGECKHASRLDIFTDGSFQPHISSTAGWSYVVLARHGDSSMCVACGWGQVVIDPVENGWAGSKCQSARAGEANALIRALEWSLAVAQDIDVTFCFDATHVGFGASGDWGFDRKDKDMLAMRCLSQAFALRQASRGNAVLWKHTKAHQGCLGNEMADVLAKMAVSDLQTDELLWPDYFPFLAGERIALEQLWLHIATCAFDHRLPLSFSAGLDVSCNHQNRANGDRLPNRLLSADPVCQCIRKLKL</sequence>
<name>A0ABP0PFQ2_9DINO</name>
<accession>A0ABP0PFQ2</accession>
<evidence type="ECO:0000313" key="5">
    <source>
        <dbReference type="Proteomes" id="UP001642484"/>
    </source>
</evidence>
<evidence type="ECO:0000256" key="1">
    <source>
        <dbReference type="SAM" id="MobiDB-lite"/>
    </source>
</evidence>
<dbReference type="SUPFAM" id="SSF53098">
    <property type="entry name" value="Ribonuclease H-like"/>
    <property type="match status" value="1"/>
</dbReference>
<feature type="domain" description="RNase H type-1" evidence="2">
    <location>
        <begin position="678"/>
        <end position="836"/>
    </location>
</feature>
<dbReference type="Pfam" id="PF00075">
    <property type="entry name" value="RNase_H"/>
    <property type="match status" value="1"/>
</dbReference>
<proteinExistence type="predicted"/>
<dbReference type="Gene3D" id="3.30.420.10">
    <property type="entry name" value="Ribonuclease H-like superfamily/Ribonuclease H"/>
    <property type="match status" value="1"/>
</dbReference>
<dbReference type="Proteomes" id="UP001642484">
    <property type="component" value="Unassembled WGS sequence"/>
</dbReference>
<evidence type="ECO:0000313" key="4">
    <source>
        <dbReference type="EMBL" id="CAK9073956.1"/>
    </source>
</evidence>
<evidence type="ECO:0000259" key="2">
    <source>
        <dbReference type="PROSITE" id="PS50879"/>
    </source>
</evidence>
<evidence type="ECO:0000313" key="3">
    <source>
        <dbReference type="EMBL" id="CAK9073907.1"/>
    </source>
</evidence>
<protein>
    <recommendedName>
        <fullName evidence="2">RNase H type-1 domain-containing protein</fullName>
    </recommendedName>
</protein>